<sequence length="257" mass="29802">MKYLSIIWFVLIAQLSWAQQLHMTGVYKGESLYIKNPYVVATNSFCIQSIHVNGQESKANLKLTAISLHFDGVKEYAPVNIKINHADSCQPKIVNPEAILYYSSFKFDSLVMNDSILHWYTKGDRREGQFIIEQLKTDRWDEVMTVRAKGRFDGAAYVYFPEHNDGGNKYRIRYELPNGRYLYSEELEYYHYPDGVTFSPKVVTDYMYLSREARFEIMNANGEVILQGTAKKIPLKRLNPGDYTILLEGDLDTFVKK</sequence>
<gene>
    <name evidence="1" type="ORF">SAMN04488028_105202</name>
</gene>
<dbReference type="AlphaFoldDB" id="A0A1M6SY57"/>
<keyword evidence="2" id="KW-1185">Reference proteome</keyword>
<accession>A0A1M6SY57</accession>
<dbReference type="Proteomes" id="UP000184474">
    <property type="component" value="Unassembled WGS sequence"/>
</dbReference>
<protein>
    <submittedName>
        <fullName evidence="1">Uncharacterized protein</fullName>
    </submittedName>
</protein>
<name>A0A1M6SY57_REIAG</name>
<organism evidence="1 2">
    <name type="scientific">Reichenbachiella agariperforans</name>
    <dbReference type="NCBI Taxonomy" id="156994"/>
    <lineage>
        <taxon>Bacteria</taxon>
        <taxon>Pseudomonadati</taxon>
        <taxon>Bacteroidota</taxon>
        <taxon>Cytophagia</taxon>
        <taxon>Cytophagales</taxon>
        <taxon>Reichenbachiellaceae</taxon>
        <taxon>Reichenbachiella</taxon>
    </lineage>
</organism>
<reference evidence="2" key="1">
    <citation type="submission" date="2016-11" db="EMBL/GenBank/DDBJ databases">
        <authorList>
            <person name="Varghese N."/>
            <person name="Submissions S."/>
        </authorList>
    </citation>
    <scope>NUCLEOTIDE SEQUENCE [LARGE SCALE GENOMIC DNA]</scope>
    <source>
        <strain evidence="2">DSM 26134</strain>
    </source>
</reference>
<dbReference type="EMBL" id="FRAA01000005">
    <property type="protein sequence ID" value="SHK49616.1"/>
    <property type="molecule type" value="Genomic_DNA"/>
</dbReference>
<dbReference type="RefSeq" id="WP_073123363.1">
    <property type="nucleotide sequence ID" value="NZ_FRAA01000005.1"/>
</dbReference>
<proteinExistence type="predicted"/>
<evidence type="ECO:0000313" key="1">
    <source>
        <dbReference type="EMBL" id="SHK49616.1"/>
    </source>
</evidence>
<evidence type="ECO:0000313" key="2">
    <source>
        <dbReference type="Proteomes" id="UP000184474"/>
    </source>
</evidence>